<organism evidence="1 2">
    <name type="scientific">Diploptera punctata</name>
    <name type="common">Pacific beetle cockroach</name>
    <dbReference type="NCBI Taxonomy" id="6984"/>
    <lineage>
        <taxon>Eukaryota</taxon>
        <taxon>Metazoa</taxon>
        <taxon>Ecdysozoa</taxon>
        <taxon>Arthropoda</taxon>
        <taxon>Hexapoda</taxon>
        <taxon>Insecta</taxon>
        <taxon>Pterygota</taxon>
        <taxon>Neoptera</taxon>
        <taxon>Polyneoptera</taxon>
        <taxon>Dictyoptera</taxon>
        <taxon>Blattodea</taxon>
        <taxon>Blaberoidea</taxon>
        <taxon>Blaberidae</taxon>
        <taxon>Diplopterinae</taxon>
        <taxon>Diploptera</taxon>
    </lineage>
</organism>
<sequence length="76" mass="9011">LYDFTKKAGKFTTNLNVVFSTFHHLVRVTSHLIKFRIFTIPVSNVILHSSSVKLHLFHEGKLTFENRYRENTELYE</sequence>
<comment type="caution">
    <text evidence="1">The sequence shown here is derived from an EMBL/GenBank/DDBJ whole genome shotgun (WGS) entry which is preliminary data.</text>
</comment>
<reference evidence="1" key="2">
    <citation type="submission" date="2023-05" db="EMBL/GenBank/DDBJ databases">
        <authorList>
            <person name="Fouks B."/>
        </authorList>
    </citation>
    <scope>NUCLEOTIDE SEQUENCE</scope>
    <source>
        <strain evidence="1">Stay&amp;Tobe</strain>
        <tissue evidence="1">Testes</tissue>
    </source>
</reference>
<protein>
    <submittedName>
        <fullName evidence="1">Uncharacterized protein</fullName>
    </submittedName>
</protein>
<dbReference type="AlphaFoldDB" id="A0AAD8ACV1"/>
<evidence type="ECO:0000313" key="1">
    <source>
        <dbReference type="EMBL" id="KAJ9595598.1"/>
    </source>
</evidence>
<feature type="non-terminal residue" evidence="1">
    <location>
        <position position="1"/>
    </location>
</feature>
<dbReference type="Proteomes" id="UP001233999">
    <property type="component" value="Unassembled WGS sequence"/>
</dbReference>
<feature type="non-terminal residue" evidence="1">
    <location>
        <position position="76"/>
    </location>
</feature>
<evidence type="ECO:0000313" key="2">
    <source>
        <dbReference type="Proteomes" id="UP001233999"/>
    </source>
</evidence>
<proteinExistence type="predicted"/>
<dbReference type="EMBL" id="JASPKZ010002327">
    <property type="protein sequence ID" value="KAJ9595598.1"/>
    <property type="molecule type" value="Genomic_DNA"/>
</dbReference>
<name>A0AAD8ACV1_DIPPU</name>
<reference evidence="1" key="1">
    <citation type="journal article" date="2023" name="IScience">
        <title>Live-bearing cockroach genome reveals convergent evolutionary mechanisms linked to viviparity in insects and beyond.</title>
        <authorList>
            <person name="Fouks B."/>
            <person name="Harrison M.C."/>
            <person name="Mikhailova A.A."/>
            <person name="Marchal E."/>
            <person name="English S."/>
            <person name="Carruthers M."/>
            <person name="Jennings E.C."/>
            <person name="Chiamaka E.L."/>
            <person name="Frigard R.A."/>
            <person name="Pippel M."/>
            <person name="Attardo G.M."/>
            <person name="Benoit J.B."/>
            <person name="Bornberg-Bauer E."/>
            <person name="Tobe S.S."/>
        </authorList>
    </citation>
    <scope>NUCLEOTIDE SEQUENCE</scope>
    <source>
        <strain evidence="1">Stay&amp;Tobe</strain>
    </source>
</reference>
<gene>
    <name evidence="1" type="ORF">L9F63_013219</name>
</gene>
<accession>A0AAD8ACV1</accession>
<keyword evidence="2" id="KW-1185">Reference proteome</keyword>